<feature type="compositionally biased region" description="Polar residues" evidence="1">
    <location>
        <begin position="72"/>
        <end position="86"/>
    </location>
</feature>
<name>A0ABD2N863_9CUCU</name>
<organism evidence="2 3">
    <name type="scientific">Cryptolaemus montrouzieri</name>
    <dbReference type="NCBI Taxonomy" id="559131"/>
    <lineage>
        <taxon>Eukaryota</taxon>
        <taxon>Metazoa</taxon>
        <taxon>Ecdysozoa</taxon>
        <taxon>Arthropoda</taxon>
        <taxon>Hexapoda</taxon>
        <taxon>Insecta</taxon>
        <taxon>Pterygota</taxon>
        <taxon>Neoptera</taxon>
        <taxon>Endopterygota</taxon>
        <taxon>Coleoptera</taxon>
        <taxon>Polyphaga</taxon>
        <taxon>Cucujiformia</taxon>
        <taxon>Coccinelloidea</taxon>
        <taxon>Coccinellidae</taxon>
        <taxon>Scymninae</taxon>
        <taxon>Scymnini</taxon>
        <taxon>Cryptolaemus</taxon>
    </lineage>
</organism>
<protein>
    <submittedName>
        <fullName evidence="2">Uncharacterized protein</fullName>
    </submittedName>
</protein>
<reference evidence="2 3" key="1">
    <citation type="journal article" date="2021" name="BMC Biol.">
        <title>Horizontally acquired antibacterial genes associated with adaptive radiation of ladybird beetles.</title>
        <authorList>
            <person name="Li H.S."/>
            <person name="Tang X.F."/>
            <person name="Huang Y.H."/>
            <person name="Xu Z.Y."/>
            <person name="Chen M.L."/>
            <person name="Du X.Y."/>
            <person name="Qiu B.Y."/>
            <person name="Chen P.T."/>
            <person name="Zhang W."/>
            <person name="Slipinski A."/>
            <person name="Escalona H.E."/>
            <person name="Waterhouse R.M."/>
            <person name="Zwick A."/>
            <person name="Pang H."/>
        </authorList>
    </citation>
    <scope>NUCLEOTIDE SEQUENCE [LARGE SCALE GENOMIC DNA]</scope>
    <source>
        <strain evidence="2">SYSU2018</strain>
    </source>
</reference>
<comment type="caution">
    <text evidence="2">The sequence shown here is derived from an EMBL/GenBank/DDBJ whole genome shotgun (WGS) entry which is preliminary data.</text>
</comment>
<proteinExistence type="predicted"/>
<sequence length="141" mass="14859">MSSLRLSYASSPESDLEHSPGPPGGGPGNGGSNSVAPGRLTKASSDPSVVMADNSTTDVLPPYQPSYDTRYGFSNQNHNTEPQTPTGKDPNYGLSTQDIPNAMDQNGFNKSGVVYSPQQIQDFEKGNTPKRIPGTSTARKG</sequence>
<gene>
    <name evidence="2" type="ORF">HHI36_015917</name>
</gene>
<dbReference type="EMBL" id="JABFTP020000062">
    <property type="protein sequence ID" value="KAL3274535.1"/>
    <property type="molecule type" value="Genomic_DNA"/>
</dbReference>
<dbReference type="Proteomes" id="UP001516400">
    <property type="component" value="Unassembled WGS sequence"/>
</dbReference>
<feature type="compositionally biased region" description="Polar residues" evidence="1">
    <location>
        <begin position="1"/>
        <end position="13"/>
    </location>
</feature>
<evidence type="ECO:0000313" key="3">
    <source>
        <dbReference type="Proteomes" id="UP001516400"/>
    </source>
</evidence>
<accession>A0ABD2N863</accession>
<keyword evidence="3" id="KW-1185">Reference proteome</keyword>
<feature type="compositionally biased region" description="Polar residues" evidence="1">
    <location>
        <begin position="93"/>
        <end position="109"/>
    </location>
</feature>
<evidence type="ECO:0000256" key="1">
    <source>
        <dbReference type="SAM" id="MobiDB-lite"/>
    </source>
</evidence>
<evidence type="ECO:0000313" key="2">
    <source>
        <dbReference type="EMBL" id="KAL3274535.1"/>
    </source>
</evidence>
<feature type="region of interest" description="Disordered" evidence="1">
    <location>
        <begin position="1"/>
        <end position="141"/>
    </location>
</feature>
<feature type="compositionally biased region" description="Polar residues" evidence="1">
    <location>
        <begin position="42"/>
        <end position="58"/>
    </location>
</feature>
<dbReference type="AlphaFoldDB" id="A0ABD2N863"/>